<dbReference type="OrthoDB" id="9776196at2"/>
<dbReference type="Proteomes" id="UP000013378">
    <property type="component" value="Unassembled WGS sequence"/>
</dbReference>
<dbReference type="Gene3D" id="3.30.70.1880">
    <property type="entry name" value="Protein of unknown function DUF881"/>
    <property type="match status" value="1"/>
</dbReference>
<keyword evidence="4" id="KW-1185">Reference proteome</keyword>
<dbReference type="PANTHER" id="PTHR37313">
    <property type="entry name" value="UPF0749 PROTEIN RV1825"/>
    <property type="match status" value="1"/>
</dbReference>
<dbReference type="RefSeq" id="WP_006308841.1">
    <property type="nucleotide sequence ID" value="NZ_ARZA01000066.1"/>
</dbReference>
<dbReference type="InterPro" id="IPR010273">
    <property type="entry name" value="DUF881"/>
</dbReference>
<evidence type="ECO:0000256" key="2">
    <source>
        <dbReference type="SAM" id="Coils"/>
    </source>
</evidence>
<dbReference type="STRING" id="1304284.L21TH_0618"/>
<name>R1CXA9_9FIRM</name>
<dbReference type="AlphaFoldDB" id="R1CXA9"/>
<comment type="similarity">
    <text evidence="1">Belongs to the UPF0749 family.</text>
</comment>
<protein>
    <submittedName>
        <fullName evidence="3">Division initiation protein</fullName>
    </submittedName>
</protein>
<feature type="coiled-coil region" evidence="2">
    <location>
        <begin position="41"/>
        <end position="82"/>
    </location>
</feature>
<evidence type="ECO:0000256" key="1">
    <source>
        <dbReference type="ARBA" id="ARBA00009108"/>
    </source>
</evidence>
<evidence type="ECO:0000313" key="3">
    <source>
        <dbReference type="EMBL" id="EOD01264.1"/>
    </source>
</evidence>
<dbReference type="EMBL" id="ARZA01000066">
    <property type="protein sequence ID" value="EOD01264.1"/>
    <property type="molecule type" value="Genomic_DNA"/>
</dbReference>
<dbReference type="eggNOG" id="COG3879">
    <property type="taxonomic scope" value="Bacteria"/>
</dbReference>
<keyword evidence="2" id="KW-0175">Coiled coil</keyword>
<dbReference type="Pfam" id="PF05949">
    <property type="entry name" value="DUF881"/>
    <property type="match status" value="1"/>
</dbReference>
<dbReference type="PANTHER" id="PTHR37313:SF2">
    <property type="entry name" value="UPF0749 PROTEIN YLXX"/>
    <property type="match status" value="1"/>
</dbReference>
<comment type="caution">
    <text evidence="3">The sequence shown here is derived from an EMBL/GenBank/DDBJ whole genome shotgun (WGS) entry which is preliminary data.</text>
</comment>
<sequence length="242" mass="27436">MDNLKSKVSIMFICIILGIVLAVQFKTINKATDNVIPSQRAQQLAIELKAHKDEKDKLLKELQSLEARLKEYEKNASEESVYVKRLSQDIMKYKILAGYEDVHGPGVVIIIDDPPMDVQYGDTTSNLVYRYDMLLEIVSSLNAAGAEAISINDQRYTNFTEIIPVGNHININGVPFVPPFVIKAIGHMQTLESALNFPGGIIWRMKKLDFDVQIKTEKDIEIPRYTKNKEFKYAKPFKGLSN</sequence>
<proteinExistence type="inferred from homology"/>
<reference evidence="3 4" key="1">
    <citation type="journal article" date="2015" name="Geomicrobiol. J.">
        <title>Caldisalinibacter kiritimatiensis gen. nov., sp. nov., a moderately thermohalophilic thiosulfate-reducing bacterium from a hypersaline microbial mat.</title>
        <authorList>
            <person name="Ben Hania W."/>
            <person name="Joseph M."/>
            <person name="Fiebig A."/>
            <person name="Bunk B."/>
            <person name="Klenk H.-P."/>
            <person name="Fardeau M.-L."/>
            <person name="Spring S."/>
        </authorList>
    </citation>
    <scope>NUCLEOTIDE SEQUENCE [LARGE SCALE GENOMIC DNA]</scope>
    <source>
        <strain evidence="3 4">L21-TH-D2</strain>
    </source>
</reference>
<organism evidence="3 4">
    <name type="scientific">Caldisalinibacter kiritimatiensis</name>
    <dbReference type="NCBI Taxonomy" id="1304284"/>
    <lineage>
        <taxon>Bacteria</taxon>
        <taxon>Bacillati</taxon>
        <taxon>Bacillota</taxon>
        <taxon>Tissierellia</taxon>
        <taxon>Tissierellales</taxon>
        <taxon>Thermohalobacteraceae</taxon>
        <taxon>Caldisalinibacter</taxon>
    </lineage>
</organism>
<accession>R1CXA9</accession>
<gene>
    <name evidence="3" type="ORF">L21TH_0618</name>
</gene>
<evidence type="ECO:0000313" key="4">
    <source>
        <dbReference type="Proteomes" id="UP000013378"/>
    </source>
</evidence>